<feature type="transmembrane region" description="Helical" evidence="1">
    <location>
        <begin position="43"/>
        <end position="65"/>
    </location>
</feature>
<dbReference type="RefSeq" id="WP_184370222.1">
    <property type="nucleotide sequence ID" value="NZ_BAAAKM010000070.1"/>
</dbReference>
<feature type="transmembrane region" description="Helical" evidence="1">
    <location>
        <begin position="284"/>
        <end position="308"/>
    </location>
</feature>
<evidence type="ECO:0000313" key="2">
    <source>
        <dbReference type="EMBL" id="MBB5495405.1"/>
    </source>
</evidence>
<dbReference type="EMBL" id="JACHDO010000001">
    <property type="protein sequence ID" value="MBB5495405.1"/>
    <property type="molecule type" value="Genomic_DNA"/>
</dbReference>
<evidence type="ECO:0000256" key="1">
    <source>
        <dbReference type="SAM" id="Phobius"/>
    </source>
</evidence>
<evidence type="ECO:0000313" key="3">
    <source>
        <dbReference type="Proteomes" id="UP000579647"/>
    </source>
</evidence>
<keyword evidence="3" id="KW-1185">Reference proteome</keyword>
<name>A0A840WTT5_9ACTN</name>
<feature type="transmembrane region" description="Helical" evidence="1">
    <location>
        <begin position="141"/>
        <end position="164"/>
    </location>
</feature>
<protein>
    <recommendedName>
        <fullName evidence="4">RDD family protein</fullName>
    </recommendedName>
</protein>
<keyword evidence="1" id="KW-0812">Transmembrane</keyword>
<dbReference type="Proteomes" id="UP000579647">
    <property type="component" value="Unassembled WGS sequence"/>
</dbReference>
<sequence>MGQPFGGGQAAIEVAVAAIPLLMVIGSALYLRGQHRRYGRLVGWPGQLTLATLLAGLGLAVYAVWPLPASADGLCPVEPAPAPPLELRDAALALGIFLPVGILARSRFRRGVFTTVAIGTGLAVAVHAVRATGVLGLYPCAYNAAALEIAGIAAAGTLLGWLLARWVPALWPFGPHRSWPVAVPDRVAPDLARRMFGTLIDLGLWWFGAATLVALLNAYGIIRPGTQEQVLTGTLLGLSLLFGLFLPLLRRDRSTLGRAAVHLALTEWSLPRPAVRRRVLARAALLYAPVTALVAFGLPWFALAVAVLHACTAVVRPDGAGLADLICRTRVRTRSSLTGSLPQRLVRYVPPKEDVPAPS</sequence>
<accession>A0A840WTT5</accession>
<evidence type="ECO:0008006" key="4">
    <source>
        <dbReference type="Google" id="ProtNLM"/>
    </source>
</evidence>
<proteinExistence type="predicted"/>
<gene>
    <name evidence="2" type="ORF">HNR07_006542</name>
</gene>
<dbReference type="AlphaFoldDB" id="A0A840WTT5"/>
<feature type="transmembrane region" description="Helical" evidence="1">
    <location>
        <begin position="111"/>
        <end position="129"/>
    </location>
</feature>
<feature type="transmembrane region" description="Helical" evidence="1">
    <location>
        <begin position="85"/>
        <end position="104"/>
    </location>
</feature>
<organism evidence="2 3">
    <name type="scientific">Nocardiopsis metallicus</name>
    <dbReference type="NCBI Taxonomy" id="179819"/>
    <lineage>
        <taxon>Bacteria</taxon>
        <taxon>Bacillati</taxon>
        <taxon>Actinomycetota</taxon>
        <taxon>Actinomycetes</taxon>
        <taxon>Streptosporangiales</taxon>
        <taxon>Nocardiopsidaceae</taxon>
        <taxon>Nocardiopsis</taxon>
    </lineage>
</organism>
<reference evidence="2 3" key="1">
    <citation type="submission" date="2020-08" db="EMBL/GenBank/DDBJ databases">
        <title>Sequencing the genomes of 1000 actinobacteria strains.</title>
        <authorList>
            <person name="Klenk H.-P."/>
        </authorList>
    </citation>
    <scope>NUCLEOTIDE SEQUENCE [LARGE SCALE GENOMIC DNA]</scope>
    <source>
        <strain evidence="2 3">DSM 44598</strain>
    </source>
</reference>
<comment type="caution">
    <text evidence="2">The sequence shown here is derived from an EMBL/GenBank/DDBJ whole genome shotgun (WGS) entry which is preliminary data.</text>
</comment>
<feature type="transmembrane region" description="Helical" evidence="1">
    <location>
        <begin position="228"/>
        <end position="249"/>
    </location>
</feature>
<feature type="transmembrane region" description="Helical" evidence="1">
    <location>
        <begin position="202"/>
        <end position="222"/>
    </location>
</feature>
<feature type="transmembrane region" description="Helical" evidence="1">
    <location>
        <begin position="12"/>
        <end position="31"/>
    </location>
</feature>
<keyword evidence="1" id="KW-0472">Membrane</keyword>
<keyword evidence="1" id="KW-1133">Transmembrane helix</keyword>